<dbReference type="InterPro" id="IPR027924">
    <property type="entry name" value="XkdF"/>
</dbReference>
<evidence type="ECO:0000313" key="4">
    <source>
        <dbReference type="Proteomes" id="UP000468638"/>
    </source>
</evidence>
<gene>
    <name evidence="3" type="ORF">GLW05_20860</name>
</gene>
<feature type="compositionally biased region" description="Acidic residues" evidence="1">
    <location>
        <begin position="240"/>
        <end position="273"/>
    </location>
</feature>
<dbReference type="OrthoDB" id="2080376at2"/>
<comment type="caution">
    <text evidence="3">The sequence shown here is derived from an EMBL/GenBank/DDBJ whole genome shotgun (WGS) entry which is preliminary data.</text>
</comment>
<evidence type="ECO:0000313" key="3">
    <source>
        <dbReference type="EMBL" id="MYL36025.1"/>
    </source>
</evidence>
<feature type="region of interest" description="Disordered" evidence="1">
    <location>
        <begin position="295"/>
        <end position="329"/>
    </location>
</feature>
<organism evidence="3 4">
    <name type="scientific">Pontibacillus yanchengensis</name>
    <dbReference type="NCBI Taxonomy" id="462910"/>
    <lineage>
        <taxon>Bacteria</taxon>
        <taxon>Bacillati</taxon>
        <taxon>Bacillota</taxon>
        <taxon>Bacilli</taxon>
        <taxon>Bacillales</taxon>
        <taxon>Bacillaceae</taxon>
        <taxon>Pontibacillus</taxon>
    </lineage>
</organism>
<sequence>MEDYVAIKGLEDEEKRLIYSVVLTPNREDYDKDVYSKDDIERVAHDWLRNFRKFDVEHNFAVEEGLSVVQSYVTTEDKTFKIDGEDVLLEAGTWVVVIKIESNELWKRVKSGEVQGLSIAAFKDEDREKVERAMKSKTDSRVKVSDLGEDYFTPFVSLVKDPAVSQARIFSIKNKRDVEEESDIGSEFISVLKTFINKFSKKDSEDEEEKIDMEMTKDELKALIGETFEEMWQAKASEKEVEEEVEEEEVVEEQDEEETEEQEEEEEGEEEEDLKASTKSMNDLYSKVEELEQVIKGKPTHIKEDGTEEVEASKKSKPTHDVLGFPIKN</sequence>
<dbReference type="Pfam" id="PF14550">
    <property type="entry name" value="Peptidase_S78_2"/>
    <property type="match status" value="1"/>
</dbReference>
<proteinExistence type="predicted"/>
<evidence type="ECO:0000256" key="1">
    <source>
        <dbReference type="SAM" id="MobiDB-lite"/>
    </source>
</evidence>
<dbReference type="AlphaFoldDB" id="A0A6I5A6K5"/>
<dbReference type="RefSeq" id="WP_160910324.1">
    <property type="nucleotide sequence ID" value="NZ_WMEQ01000026.1"/>
</dbReference>
<feature type="domain" description="Phage-like element PBSX protein XkdF" evidence="2">
    <location>
        <begin position="11"/>
        <end position="124"/>
    </location>
</feature>
<evidence type="ECO:0000259" key="2">
    <source>
        <dbReference type="Pfam" id="PF14550"/>
    </source>
</evidence>
<accession>A0A6I5A6K5</accession>
<reference evidence="3 4" key="1">
    <citation type="submission" date="2019-11" db="EMBL/GenBank/DDBJ databases">
        <title>Genome sequences of 17 halophilic strains isolated from different environments.</title>
        <authorList>
            <person name="Furrow R.E."/>
        </authorList>
    </citation>
    <scope>NUCLEOTIDE SEQUENCE [LARGE SCALE GENOMIC DNA]</scope>
    <source>
        <strain evidence="3 4">22514_16_FS</strain>
    </source>
</reference>
<dbReference type="EMBL" id="WMEQ01000026">
    <property type="protein sequence ID" value="MYL36025.1"/>
    <property type="molecule type" value="Genomic_DNA"/>
</dbReference>
<feature type="compositionally biased region" description="Basic and acidic residues" evidence="1">
    <location>
        <begin position="295"/>
        <end position="320"/>
    </location>
</feature>
<dbReference type="Proteomes" id="UP000468638">
    <property type="component" value="Unassembled WGS sequence"/>
</dbReference>
<name>A0A6I5A6K5_9BACI</name>
<feature type="region of interest" description="Disordered" evidence="1">
    <location>
        <begin position="231"/>
        <end position="281"/>
    </location>
</feature>
<protein>
    <recommendedName>
        <fullName evidence="2">Phage-like element PBSX protein XkdF domain-containing protein</fullName>
    </recommendedName>
</protein>